<proteinExistence type="predicted"/>
<dbReference type="EMBL" id="QFXE01000005">
    <property type="protein sequence ID" value="RDH87489.1"/>
    <property type="molecule type" value="Genomic_DNA"/>
</dbReference>
<keyword evidence="2" id="KW-1185">Reference proteome</keyword>
<protein>
    <submittedName>
        <fullName evidence="1">Uncharacterized protein</fullName>
    </submittedName>
</protein>
<organism evidence="1 2">
    <name type="scientific">endosymbiont of Escarpia spicata</name>
    <dbReference type="NCBI Taxonomy" id="2200908"/>
    <lineage>
        <taxon>Bacteria</taxon>
        <taxon>Pseudomonadati</taxon>
        <taxon>Pseudomonadota</taxon>
        <taxon>Gammaproteobacteria</taxon>
        <taxon>sulfur-oxidizing symbionts</taxon>
    </lineage>
</organism>
<name>A0A370DQX5_9GAMM</name>
<evidence type="ECO:0000313" key="2">
    <source>
        <dbReference type="Proteomes" id="UP000254771"/>
    </source>
</evidence>
<accession>A0A370DQX5</accession>
<evidence type="ECO:0000313" key="1">
    <source>
        <dbReference type="EMBL" id="RDH87489.1"/>
    </source>
</evidence>
<sequence length="62" mass="6746">MINQGAGHQASVYWVSSLFADAGWYFKEEDNPSHGPYIDEAHALEAAQEGEVSLDSVPPINV</sequence>
<reference evidence="1 2" key="1">
    <citation type="journal article" date="2018" name="ISME J.">
        <title>Endosymbiont genomes yield clues of tubeworm success.</title>
        <authorList>
            <person name="Li Y."/>
            <person name="Liles M.R."/>
            <person name="Halanych K.M."/>
        </authorList>
    </citation>
    <scope>NUCLEOTIDE SEQUENCE [LARGE SCALE GENOMIC DNA]</scope>
    <source>
        <strain evidence="1">A1462</strain>
    </source>
</reference>
<gene>
    <name evidence="1" type="ORF">DIZ78_02640</name>
</gene>
<dbReference type="AlphaFoldDB" id="A0A370DQX5"/>
<dbReference type="Proteomes" id="UP000254771">
    <property type="component" value="Unassembled WGS sequence"/>
</dbReference>
<comment type="caution">
    <text evidence="1">The sequence shown here is derived from an EMBL/GenBank/DDBJ whole genome shotgun (WGS) entry which is preliminary data.</text>
</comment>